<feature type="compositionally biased region" description="Polar residues" evidence="2">
    <location>
        <begin position="9"/>
        <end position="20"/>
    </location>
</feature>
<name>A0AA88Q5G9_9TELE</name>
<evidence type="ECO:0000256" key="1">
    <source>
        <dbReference type="ARBA" id="ARBA00023157"/>
    </source>
</evidence>
<protein>
    <submittedName>
        <fullName evidence="4">Uncharacterized protein</fullName>
    </submittedName>
</protein>
<feature type="region of interest" description="Disordered" evidence="2">
    <location>
        <begin position="143"/>
        <end position="168"/>
    </location>
</feature>
<feature type="region of interest" description="Disordered" evidence="2">
    <location>
        <begin position="1"/>
        <end position="20"/>
    </location>
</feature>
<accession>A0AA88Q5G9</accession>
<dbReference type="EMBL" id="JAUYZG010000002">
    <property type="protein sequence ID" value="KAK2913767.1"/>
    <property type="molecule type" value="Genomic_DNA"/>
</dbReference>
<evidence type="ECO:0000313" key="5">
    <source>
        <dbReference type="Proteomes" id="UP001187343"/>
    </source>
</evidence>
<evidence type="ECO:0000256" key="3">
    <source>
        <dbReference type="SAM" id="Phobius"/>
    </source>
</evidence>
<dbReference type="AlphaFoldDB" id="A0AA88Q5G9"/>
<keyword evidence="3" id="KW-0812">Transmembrane</keyword>
<sequence length="393" mass="43339">MAEARSQKPRQCSPTQERNTRQEANTMFLTPVFLGILFSLSLNLWLCEAASVIILDQQEVPYIKTGDTKVNLEDAVLQGRIKYAARSCKELHEKYQVYDGTLILCSYFILSNNCTFCDMTTAGGGWTLVASVHENNQYGKCTAGDRWSSQQGNDPNQPGGDGTWSNTVTFGTAEASTSDDYKNPGYYDIVAQDVSVWHVPNNNNLEQWSTTSLLRYHTENHFLKLHGGNLFNLFKKFPVRFGAGVCLTDNGPAVPIVYDTGNVDFNKNLYGPHSRTIFEPGFIAFRVFNTERAALALCSGVKPTGCHTEHFCIGGGGHFPEAAPRQCGDFASFDWDGYGPFTIRPVWATALLISLAITNSTLSIHVGFMNTGNQLPAATRSGHITERLVKDSS</sequence>
<keyword evidence="1" id="KW-1015">Disulfide bond</keyword>
<evidence type="ECO:0000313" key="4">
    <source>
        <dbReference type="EMBL" id="KAK2913767.1"/>
    </source>
</evidence>
<dbReference type="PANTHER" id="PTHR16146">
    <property type="entry name" value="INTELECTIN"/>
    <property type="match status" value="1"/>
</dbReference>
<dbReference type="Proteomes" id="UP001187343">
    <property type="component" value="Unassembled WGS sequence"/>
</dbReference>
<keyword evidence="3" id="KW-1133">Transmembrane helix</keyword>
<comment type="caution">
    <text evidence="4">The sequence shown here is derived from an EMBL/GenBank/DDBJ whole genome shotgun (WGS) entry which is preliminary data.</text>
</comment>
<feature type="compositionally biased region" description="Polar residues" evidence="2">
    <location>
        <begin position="147"/>
        <end position="156"/>
    </location>
</feature>
<reference evidence="4" key="1">
    <citation type="submission" date="2023-08" db="EMBL/GenBank/DDBJ databases">
        <title>Chromosome-level Genome Assembly of mud carp (Cirrhinus molitorella).</title>
        <authorList>
            <person name="Liu H."/>
        </authorList>
    </citation>
    <scope>NUCLEOTIDE SEQUENCE</scope>
    <source>
        <strain evidence="4">Prfri</strain>
        <tissue evidence="4">Muscle</tissue>
    </source>
</reference>
<dbReference type="SUPFAM" id="SSF56496">
    <property type="entry name" value="Fibrinogen C-terminal domain-like"/>
    <property type="match status" value="1"/>
</dbReference>
<dbReference type="GO" id="GO:0005615">
    <property type="term" value="C:extracellular space"/>
    <property type="evidence" value="ECO:0007669"/>
    <property type="project" value="TreeGrafter"/>
</dbReference>
<organism evidence="4 5">
    <name type="scientific">Cirrhinus molitorella</name>
    <name type="common">mud carp</name>
    <dbReference type="NCBI Taxonomy" id="172907"/>
    <lineage>
        <taxon>Eukaryota</taxon>
        <taxon>Metazoa</taxon>
        <taxon>Chordata</taxon>
        <taxon>Craniata</taxon>
        <taxon>Vertebrata</taxon>
        <taxon>Euteleostomi</taxon>
        <taxon>Actinopterygii</taxon>
        <taxon>Neopterygii</taxon>
        <taxon>Teleostei</taxon>
        <taxon>Ostariophysi</taxon>
        <taxon>Cypriniformes</taxon>
        <taxon>Cyprinidae</taxon>
        <taxon>Labeoninae</taxon>
        <taxon>Labeonini</taxon>
        <taxon>Cirrhinus</taxon>
    </lineage>
</organism>
<proteinExistence type="predicted"/>
<dbReference type="PANTHER" id="PTHR16146:SF46">
    <property type="entry name" value="INTELECTIN-1A-RELATED"/>
    <property type="match status" value="1"/>
</dbReference>
<evidence type="ECO:0000256" key="2">
    <source>
        <dbReference type="SAM" id="MobiDB-lite"/>
    </source>
</evidence>
<dbReference type="GO" id="GO:0070492">
    <property type="term" value="F:oligosaccharide binding"/>
    <property type="evidence" value="ECO:0007669"/>
    <property type="project" value="TreeGrafter"/>
</dbReference>
<keyword evidence="3" id="KW-0472">Membrane</keyword>
<keyword evidence="5" id="KW-1185">Reference proteome</keyword>
<feature type="transmembrane region" description="Helical" evidence="3">
    <location>
        <begin position="28"/>
        <end position="46"/>
    </location>
</feature>
<gene>
    <name evidence="4" type="ORF">Q8A67_002166</name>
</gene>
<dbReference type="InterPro" id="IPR036056">
    <property type="entry name" value="Fibrinogen-like_C"/>
</dbReference>